<reference evidence="2 3" key="1">
    <citation type="journal article" date="2014" name="Genome Announc.">
        <title>Draft Genome Sequence of Propane- and Butane-Oxidizing Actinobacterium Rhodococcus ruber IEGM 231.</title>
        <authorList>
            <person name="Ivshina I.B."/>
            <person name="Kuyukina M.S."/>
            <person name="Krivoruchko A.V."/>
            <person name="Barbe V."/>
            <person name="Fischer C."/>
        </authorList>
    </citation>
    <scope>NUCLEOTIDE SEQUENCE [LARGE SCALE GENOMIC DNA]</scope>
</reference>
<feature type="compositionally biased region" description="Basic residues" evidence="1">
    <location>
        <begin position="280"/>
        <end position="292"/>
    </location>
</feature>
<evidence type="ECO:0000313" key="3">
    <source>
        <dbReference type="Proteomes" id="UP000042997"/>
    </source>
</evidence>
<feature type="region of interest" description="Disordered" evidence="1">
    <location>
        <begin position="277"/>
        <end position="301"/>
    </location>
</feature>
<gene>
    <name evidence="2" type="ORF">RHRU231_420030</name>
</gene>
<dbReference type="Proteomes" id="UP000042997">
    <property type="component" value="Unassembled WGS sequence"/>
</dbReference>
<dbReference type="EMBL" id="CCSD01000053">
    <property type="protein sequence ID" value="CDZ88481.1"/>
    <property type="molecule type" value="Genomic_DNA"/>
</dbReference>
<sequence length="301" mass="30737">MRLATSTRTISDTELLPGALGCHGLRERARVGRFERLLLDLAQFGDAGERGVEHLVEGGAGERRTFAGALDLDEGAGVGGDDVHVDLGAHVLLVGQVETDAAVDDADAHGGDGARDGLRVGEAARSAEPRDGVGERDVGAGDGGGAGAAVGLQDVAVDGDGVLAERGEVDAGAQGAADEAADLLGAPAELAFDGFAAAAGVCGGGEHRVFGGEPAETGTLAPAWYAFFDAGRAHDAGLAEFHEHRARGVVGESSGDPDGAEFVVRSAVFSCGHPDEPIRCGRRPRRTPRGRARNTAPWLRR</sequence>
<feature type="compositionally biased region" description="Basic and acidic residues" evidence="1">
    <location>
        <begin position="106"/>
        <end position="119"/>
    </location>
</feature>
<accession>A0A098BL92</accession>
<feature type="region of interest" description="Disordered" evidence="1">
    <location>
        <begin position="105"/>
        <end position="137"/>
    </location>
</feature>
<protein>
    <submittedName>
        <fullName evidence="2">Uncharacterized protein</fullName>
    </submittedName>
</protein>
<dbReference type="AlphaFoldDB" id="A0A098BL92"/>
<proteinExistence type="predicted"/>
<evidence type="ECO:0000313" key="2">
    <source>
        <dbReference type="EMBL" id="CDZ88481.1"/>
    </source>
</evidence>
<evidence type="ECO:0000256" key="1">
    <source>
        <dbReference type="SAM" id="MobiDB-lite"/>
    </source>
</evidence>
<organism evidence="2 3">
    <name type="scientific">Rhodococcus ruber</name>
    <dbReference type="NCBI Taxonomy" id="1830"/>
    <lineage>
        <taxon>Bacteria</taxon>
        <taxon>Bacillati</taxon>
        <taxon>Actinomycetota</taxon>
        <taxon>Actinomycetes</taxon>
        <taxon>Mycobacteriales</taxon>
        <taxon>Nocardiaceae</taxon>
        <taxon>Rhodococcus</taxon>
    </lineage>
</organism>
<name>A0A098BL92_9NOCA</name>
<feature type="compositionally biased region" description="Basic and acidic residues" evidence="1">
    <location>
        <begin position="125"/>
        <end position="137"/>
    </location>
</feature>